<name>A0A645BKD9_9ZZZZ</name>
<accession>A0A645BKD9</accession>
<reference evidence="1" key="1">
    <citation type="submission" date="2019-08" db="EMBL/GenBank/DDBJ databases">
        <authorList>
            <person name="Kucharzyk K."/>
            <person name="Murdoch R.W."/>
            <person name="Higgins S."/>
            <person name="Loffler F."/>
        </authorList>
    </citation>
    <scope>NUCLEOTIDE SEQUENCE</scope>
</reference>
<comment type="caution">
    <text evidence="1">The sequence shown here is derived from an EMBL/GenBank/DDBJ whole genome shotgun (WGS) entry which is preliminary data.</text>
</comment>
<gene>
    <name evidence="1" type="ORF">SDC9_112729</name>
</gene>
<evidence type="ECO:0000313" key="1">
    <source>
        <dbReference type="EMBL" id="MPM65825.1"/>
    </source>
</evidence>
<dbReference type="EMBL" id="VSSQ01020739">
    <property type="protein sequence ID" value="MPM65825.1"/>
    <property type="molecule type" value="Genomic_DNA"/>
</dbReference>
<sequence>MNDSPSAGGAALLQHRRFAAIQPRQIQRGRGTPLEFCGHVRTVHCINALTSALRRRAGRWKSAQLLRADGNTGMSLQKLLNFGTALRSAVIPTGNAQKTRGNQNPHILIFPSDALR</sequence>
<proteinExistence type="predicted"/>
<protein>
    <submittedName>
        <fullName evidence="1">Uncharacterized protein</fullName>
    </submittedName>
</protein>
<organism evidence="1">
    <name type="scientific">bioreactor metagenome</name>
    <dbReference type="NCBI Taxonomy" id="1076179"/>
    <lineage>
        <taxon>unclassified sequences</taxon>
        <taxon>metagenomes</taxon>
        <taxon>ecological metagenomes</taxon>
    </lineage>
</organism>
<dbReference type="AlphaFoldDB" id="A0A645BKD9"/>